<dbReference type="eggNOG" id="ENOG502S00E">
    <property type="taxonomic scope" value="Eukaryota"/>
</dbReference>
<accession>A0A0D1DP28</accession>
<dbReference type="InterPro" id="IPR016193">
    <property type="entry name" value="Cytidine_deaminase-like"/>
</dbReference>
<feature type="domain" description="CMP/dCMP-type deaminase" evidence="1">
    <location>
        <begin position="42"/>
        <end position="124"/>
    </location>
</feature>
<dbReference type="SUPFAM" id="SSF53927">
    <property type="entry name" value="Cytidine deaminase-like"/>
    <property type="match status" value="1"/>
</dbReference>
<dbReference type="STRING" id="237631.A0A0D1DP28"/>
<sequence>MSCSSLHHGHEPSTLASTLLSTIRSNIIPLTTSAVERGCKVFGAAILSKSTLSPIVCCTNDEITSPLLHGEINTLLEFHKHNNALASKHEPRIDPKDCIFLSTHEPCSLCLSAITWCGFDNFYYLFTYVDTMDAFDIPHDIQILQQVFQTDPPLVPKPKGQRLYNRSNSYWQSFSIHDLINQSQPAQIPSLMTTMHHVKNEYNSLSHTYQASKAHHADGQIPLA</sequence>
<reference evidence="2 3" key="1">
    <citation type="journal article" date="2006" name="Nature">
        <title>Insights from the genome of the biotrophic fungal plant pathogen Ustilago maydis.</title>
        <authorList>
            <person name="Kamper J."/>
            <person name="Kahmann R."/>
            <person name="Bolker M."/>
            <person name="Ma L.J."/>
            <person name="Brefort T."/>
            <person name="Saville B.J."/>
            <person name="Banuett F."/>
            <person name="Kronstad J.W."/>
            <person name="Gold S.E."/>
            <person name="Muller O."/>
            <person name="Perlin M.H."/>
            <person name="Wosten H.A."/>
            <person name="de Vries R."/>
            <person name="Ruiz-Herrera J."/>
            <person name="Reynaga-Pena C.G."/>
            <person name="Snetselaar K."/>
            <person name="McCann M."/>
            <person name="Perez-Martin J."/>
            <person name="Feldbrugge M."/>
            <person name="Basse C.W."/>
            <person name="Steinberg G."/>
            <person name="Ibeas J.I."/>
            <person name="Holloman W."/>
            <person name="Guzman P."/>
            <person name="Farman M."/>
            <person name="Stajich J.E."/>
            <person name="Sentandreu R."/>
            <person name="Gonzalez-Prieto J.M."/>
            <person name="Kennell J.C."/>
            <person name="Molina L."/>
            <person name="Schirawski J."/>
            <person name="Mendoza-Mendoza A."/>
            <person name="Greilinger D."/>
            <person name="Munch K."/>
            <person name="Rossel N."/>
            <person name="Scherer M."/>
            <person name="Vranes M."/>
            <person name="Ladendorf O."/>
            <person name="Vincon V."/>
            <person name="Fuchs U."/>
            <person name="Sandrock B."/>
            <person name="Meng S."/>
            <person name="Ho E.C."/>
            <person name="Cahill M.J."/>
            <person name="Boyce K.J."/>
            <person name="Klose J."/>
            <person name="Klosterman S.J."/>
            <person name="Deelstra H.J."/>
            <person name="Ortiz-Castellanos L."/>
            <person name="Li W."/>
            <person name="Sanchez-Alonso P."/>
            <person name="Schreier P.H."/>
            <person name="Hauser-Hahn I."/>
            <person name="Vaupel M."/>
            <person name="Koopmann E."/>
            <person name="Friedrich G."/>
            <person name="Voss H."/>
            <person name="Schluter T."/>
            <person name="Margolis J."/>
            <person name="Platt D."/>
            <person name="Swimmer C."/>
            <person name="Gnirke A."/>
            <person name="Chen F."/>
            <person name="Vysotskaia V."/>
            <person name="Mannhaupt G."/>
            <person name="Guldener U."/>
            <person name="Munsterkotter M."/>
            <person name="Haase D."/>
            <person name="Oesterheld M."/>
            <person name="Mewes H.W."/>
            <person name="Mauceli E.W."/>
            <person name="DeCaprio D."/>
            <person name="Wade C.M."/>
            <person name="Butler J."/>
            <person name="Young S."/>
            <person name="Jaffe D.B."/>
            <person name="Calvo S."/>
            <person name="Nusbaum C."/>
            <person name="Galagan J."/>
            <person name="Birren B.W."/>
        </authorList>
    </citation>
    <scope>NUCLEOTIDE SEQUENCE [LARGE SCALE GENOMIC DNA]</scope>
    <source>
        <strain evidence="3">DSM 14603 / FGSC 9021 / UM521</strain>
    </source>
</reference>
<organism evidence="2 3">
    <name type="scientific">Mycosarcoma maydis</name>
    <name type="common">Corn smut fungus</name>
    <name type="synonym">Ustilago maydis</name>
    <dbReference type="NCBI Taxonomy" id="5270"/>
    <lineage>
        <taxon>Eukaryota</taxon>
        <taxon>Fungi</taxon>
        <taxon>Dikarya</taxon>
        <taxon>Basidiomycota</taxon>
        <taxon>Ustilaginomycotina</taxon>
        <taxon>Ustilaginomycetes</taxon>
        <taxon>Ustilaginales</taxon>
        <taxon>Ustilaginaceae</taxon>
        <taxon>Mycosarcoma</taxon>
    </lineage>
</organism>
<dbReference type="InterPro" id="IPR002125">
    <property type="entry name" value="CMP_dCMP_dom"/>
</dbReference>
<dbReference type="Gene3D" id="3.40.140.10">
    <property type="entry name" value="Cytidine Deaminase, domain 2"/>
    <property type="match status" value="1"/>
</dbReference>
<dbReference type="Proteomes" id="UP000000561">
    <property type="component" value="Chromosome 20"/>
</dbReference>
<dbReference type="KEGG" id="uma:UMAG_05939"/>
<gene>
    <name evidence="2" type="ORF">UMAG_05939</name>
</gene>
<dbReference type="VEuPathDB" id="FungiDB:UMAG_05939"/>
<dbReference type="RefSeq" id="XP_011392274.1">
    <property type="nucleotide sequence ID" value="XM_011393972.1"/>
</dbReference>
<dbReference type="GeneID" id="23565688"/>
<proteinExistence type="predicted"/>
<dbReference type="InParanoid" id="A0A0D1DP28"/>
<name>A0A0D1DP28_MYCMD</name>
<dbReference type="Pfam" id="PF00383">
    <property type="entry name" value="dCMP_cyt_deam_1"/>
    <property type="match status" value="1"/>
</dbReference>
<dbReference type="AlphaFoldDB" id="A0A0D1DP28"/>
<evidence type="ECO:0000313" key="2">
    <source>
        <dbReference type="EMBL" id="KIS66204.1"/>
    </source>
</evidence>
<dbReference type="OrthoDB" id="9980836at2759"/>
<keyword evidence="3" id="KW-1185">Reference proteome</keyword>
<evidence type="ECO:0000259" key="1">
    <source>
        <dbReference type="Pfam" id="PF00383"/>
    </source>
</evidence>
<dbReference type="EMBL" id="CM003159">
    <property type="protein sequence ID" value="KIS66204.1"/>
    <property type="molecule type" value="Genomic_DNA"/>
</dbReference>
<protein>
    <recommendedName>
        <fullName evidence="1">CMP/dCMP-type deaminase domain-containing protein</fullName>
    </recommendedName>
</protein>
<dbReference type="GO" id="GO:0052717">
    <property type="term" value="F:tRNA-specific adenosine-34 deaminase activity"/>
    <property type="evidence" value="ECO:0000318"/>
    <property type="project" value="GO_Central"/>
</dbReference>
<dbReference type="GO" id="GO:0002100">
    <property type="term" value="P:tRNA wobble adenosine to inosine editing"/>
    <property type="evidence" value="ECO:0000318"/>
    <property type="project" value="GO_Central"/>
</dbReference>
<evidence type="ECO:0000313" key="3">
    <source>
        <dbReference type="Proteomes" id="UP000000561"/>
    </source>
</evidence>